<dbReference type="GO" id="GO:0050661">
    <property type="term" value="F:NADP binding"/>
    <property type="evidence" value="ECO:0007669"/>
    <property type="project" value="InterPro"/>
</dbReference>
<dbReference type="InterPro" id="IPR029154">
    <property type="entry name" value="HIBADH-like_NADP-bd"/>
</dbReference>
<name>A0A8J3T6M2_9ACTN</name>
<feature type="region of interest" description="Disordered" evidence="5">
    <location>
        <begin position="1"/>
        <end position="38"/>
    </location>
</feature>
<reference evidence="8" key="1">
    <citation type="submission" date="2021-01" db="EMBL/GenBank/DDBJ databases">
        <title>Whole genome shotgun sequence of Planobispora takensis NBRC 109077.</title>
        <authorList>
            <person name="Komaki H."/>
            <person name="Tamura T."/>
        </authorList>
    </citation>
    <scope>NUCLEOTIDE SEQUENCE</scope>
    <source>
        <strain evidence="8">NBRC 109077</strain>
    </source>
</reference>
<dbReference type="GO" id="GO:0016491">
    <property type="term" value="F:oxidoreductase activity"/>
    <property type="evidence" value="ECO:0007669"/>
    <property type="project" value="UniProtKB-KW"/>
</dbReference>
<evidence type="ECO:0000256" key="2">
    <source>
        <dbReference type="ARBA" id="ARBA00023002"/>
    </source>
</evidence>
<evidence type="ECO:0000313" key="9">
    <source>
        <dbReference type="Proteomes" id="UP000634476"/>
    </source>
</evidence>
<dbReference type="AlphaFoldDB" id="A0A8J3T6M2"/>
<evidence type="ECO:0000256" key="3">
    <source>
        <dbReference type="ARBA" id="ARBA00023027"/>
    </source>
</evidence>
<dbReference type="InterPro" id="IPR013328">
    <property type="entry name" value="6PGD_dom2"/>
</dbReference>
<sequence>MTAAPAPHGAAEPHEPAGRHESSGLREPSGSREPAGPYGFIGLGQMGAPMAAHLAGRGLVVYDTRPQAVAPLADKGARAAAGPAEVAAACPIISIMVRDDAQVEEVTAEILPAAAPGTIVAIHSTIHADTAVRLAERALPYRIDVVDAPVSGGFMGAEAGTLAVMVGGAEDAFARCREPFGAWADLVLHMGPVGAGTRAKLARNLLHFTAFAAAAEAQRLAEAAGVPLRRLARVVRHSDAVTGGPGSIMLRSATGPLDPGDPLYAIMENVLALGEKDLSLALDLAAERGVDTPLARLALDRLAEGLGLPPRRHGE</sequence>
<evidence type="ECO:0000256" key="4">
    <source>
        <dbReference type="PIRSR" id="PIRSR000103-1"/>
    </source>
</evidence>
<dbReference type="Gene3D" id="3.40.50.720">
    <property type="entry name" value="NAD(P)-binding Rossmann-like Domain"/>
    <property type="match status" value="1"/>
</dbReference>
<gene>
    <name evidence="8" type="ORF">Pta02_71110</name>
</gene>
<protein>
    <submittedName>
        <fullName evidence="8">Putative dehydrogenase/reductase</fullName>
    </submittedName>
</protein>
<dbReference type="InterPro" id="IPR008927">
    <property type="entry name" value="6-PGluconate_DH-like_C_sf"/>
</dbReference>
<dbReference type="InterPro" id="IPR006115">
    <property type="entry name" value="6PGDH_NADP-bd"/>
</dbReference>
<dbReference type="RefSeq" id="WP_203879336.1">
    <property type="nucleotide sequence ID" value="NZ_BOOK01000062.1"/>
</dbReference>
<dbReference type="InterPro" id="IPR015815">
    <property type="entry name" value="HIBADH-related"/>
</dbReference>
<dbReference type="Pfam" id="PF14833">
    <property type="entry name" value="NAD_binding_11"/>
    <property type="match status" value="1"/>
</dbReference>
<evidence type="ECO:0000313" key="8">
    <source>
        <dbReference type="EMBL" id="GII05103.1"/>
    </source>
</evidence>
<dbReference type="SUPFAM" id="SSF51735">
    <property type="entry name" value="NAD(P)-binding Rossmann-fold domains"/>
    <property type="match status" value="1"/>
</dbReference>
<evidence type="ECO:0000256" key="1">
    <source>
        <dbReference type="ARBA" id="ARBA00009080"/>
    </source>
</evidence>
<organism evidence="8 9">
    <name type="scientific">Planobispora takensis</name>
    <dbReference type="NCBI Taxonomy" id="1367882"/>
    <lineage>
        <taxon>Bacteria</taxon>
        <taxon>Bacillati</taxon>
        <taxon>Actinomycetota</taxon>
        <taxon>Actinomycetes</taxon>
        <taxon>Streptosporangiales</taxon>
        <taxon>Streptosporangiaceae</taxon>
        <taxon>Planobispora</taxon>
    </lineage>
</organism>
<feature type="domain" description="6-phosphogluconate dehydrogenase NADP-binding" evidence="6">
    <location>
        <begin position="39"/>
        <end position="191"/>
    </location>
</feature>
<dbReference type="PANTHER" id="PTHR43060">
    <property type="entry name" value="3-HYDROXYISOBUTYRATE DEHYDROGENASE-LIKE 1, MITOCHONDRIAL-RELATED"/>
    <property type="match status" value="1"/>
</dbReference>
<feature type="active site" evidence="4">
    <location>
        <position position="200"/>
    </location>
</feature>
<dbReference type="GO" id="GO:0016054">
    <property type="term" value="P:organic acid catabolic process"/>
    <property type="evidence" value="ECO:0007669"/>
    <property type="project" value="UniProtKB-ARBA"/>
</dbReference>
<evidence type="ECO:0000256" key="5">
    <source>
        <dbReference type="SAM" id="MobiDB-lite"/>
    </source>
</evidence>
<proteinExistence type="inferred from homology"/>
<accession>A0A8J3T6M2</accession>
<dbReference type="Gene3D" id="1.10.1040.10">
    <property type="entry name" value="N-(1-d-carboxylethyl)-l-norvaline Dehydrogenase, domain 2"/>
    <property type="match status" value="1"/>
</dbReference>
<dbReference type="PANTHER" id="PTHR43060:SF15">
    <property type="entry name" value="3-HYDROXYISOBUTYRATE DEHYDROGENASE-LIKE 1, MITOCHONDRIAL-RELATED"/>
    <property type="match status" value="1"/>
</dbReference>
<dbReference type="PIRSF" id="PIRSF000103">
    <property type="entry name" value="HIBADH"/>
    <property type="match status" value="1"/>
</dbReference>
<dbReference type="EMBL" id="BOOK01000062">
    <property type="protein sequence ID" value="GII05103.1"/>
    <property type="molecule type" value="Genomic_DNA"/>
</dbReference>
<comment type="caution">
    <text evidence="8">The sequence shown here is derived from an EMBL/GenBank/DDBJ whole genome shotgun (WGS) entry which is preliminary data.</text>
</comment>
<keyword evidence="2" id="KW-0560">Oxidoreductase</keyword>
<dbReference type="GO" id="GO:0051287">
    <property type="term" value="F:NAD binding"/>
    <property type="evidence" value="ECO:0007669"/>
    <property type="project" value="InterPro"/>
</dbReference>
<comment type="similarity">
    <text evidence="1">Belongs to the HIBADH-related family.</text>
</comment>
<dbReference type="InterPro" id="IPR002204">
    <property type="entry name" value="3-OH-isobutyrate_DH-rel_CS"/>
</dbReference>
<dbReference type="SUPFAM" id="SSF48179">
    <property type="entry name" value="6-phosphogluconate dehydrogenase C-terminal domain-like"/>
    <property type="match status" value="1"/>
</dbReference>
<feature type="domain" description="3-hydroxyisobutyrate dehydrogenase-like NAD-binding" evidence="7">
    <location>
        <begin position="194"/>
        <end position="300"/>
    </location>
</feature>
<dbReference type="PROSITE" id="PS00895">
    <property type="entry name" value="3_HYDROXYISOBUT_DH"/>
    <property type="match status" value="1"/>
</dbReference>
<dbReference type="Pfam" id="PF03446">
    <property type="entry name" value="NAD_binding_2"/>
    <property type="match status" value="1"/>
</dbReference>
<evidence type="ECO:0000259" key="7">
    <source>
        <dbReference type="Pfam" id="PF14833"/>
    </source>
</evidence>
<feature type="compositionally biased region" description="Basic and acidic residues" evidence="5">
    <location>
        <begin position="11"/>
        <end position="24"/>
    </location>
</feature>
<dbReference type="InterPro" id="IPR036291">
    <property type="entry name" value="NAD(P)-bd_dom_sf"/>
</dbReference>
<feature type="compositionally biased region" description="Low complexity" evidence="5">
    <location>
        <begin position="1"/>
        <end position="10"/>
    </location>
</feature>
<evidence type="ECO:0000259" key="6">
    <source>
        <dbReference type="Pfam" id="PF03446"/>
    </source>
</evidence>
<dbReference type="Proteomes" id="UP000634476">
    <property type="component" value="Unassembled WGS sequence"/>
</dbReference>
<keyword evidence="9" id="KW-1185">Reference proteome</keyword>
<keyword evidence="3" id="KW-0520">NAD</keyword>